<evidence type="ECO:0000256" key="1">
    <source>
        <dbReference type="ARBA" id="ARBA00009437"/>
    </source>
</evidence>
<keyword evidence="2" id="KW-0805">Transcription regulation</keyword>
<evidence type="ECO:0000256" key="4">
    <source>
        <dbReference type="ARBA" id="ARBA00023163"/>
    </source>
</evidence>
<dbReference type="Gene3D" id="3.40.190.290">
    <property type="match status" value="1"/>
</dbReference>
<keyword evidence="7" id="KW-1185">Reference proteome</keyword>
<gene>
    <name evidence="6" type="ORF">HZU75_08900</name>
</gene>
<dbReference type="InterPro" id="IPR036388">
    <property type="entry name" value="WH-like_DNA-bd_sf"/>
</dbReference>
<dbReference type="EMBL" id="CP058952">
    <property type="protein sequence ID" value="QLI83227.1"/>
    <property type="molecule type" value="Genomic_DNA"/>
</dbReference>
<dbReference type="PANTHER" id="PTHR30537:SF5">
    <property type="entry name" value="HTH-TYPE TRANSCRIPTIONAL ACTIVATOR TTDR-RELATED"/>
    <property type="match status" value="1"/>
</dbReference>
<dbReference type="FunFam" id="1.10.10.10:FF:000001">
    <property type="entry name" value="LysR family transcriptional regulator"/>
    <property type="match status" value="1"/>
</dbReference>
<dbReference type="AlphaFoldDB" id="A0A7D5ZKE4"/>
<evidence type="ECO:0000256" key="3">
    <source>
        <dbReference type="ARBA" id="ARBA00023125"/>
    </source>
</evidence>
<dbReference type="GO" id="GO:0043565">
    <property type="term" value="F:sequence-specific DNA binding"/>
    <property type="evidence" value="ECO:0007669"/>
    <property type="project" value="TreeGrafter"/>
</dbReference>
<evidence type="ECO:0000259" key="5">
    <source>
        <dbReference type="PROSITE" id="PS50931"/>
    </source>
</evidence>
<sequence>MSMNQLISLLPDMAVFVRVVECGSFSAAAKQLGVSASAVSRQIARLEQAMSVRLLERSTRRLRLSDAGQAALTRCQSMLAAAHEAMQVSEQYIASPQGRVRLAVPRGFARAVLQPCITPLLQQHTGIELQLVVTDRVIDPLEDEIDLVIRIGDHPPPGLIGLPLLPVEQVLVASPDYLARHGVPQVPQDLLAHSCICLGETPVDHRWRFKQGKQELTVEIAGRLRVNHSEMRLQAAVDGLGIASLPDFTARSAVADGRLRRVLDTWHLSTAYAGMAYLLYPAHRYLPPKLRCVIDSVVAYCRTQR</sequence>
<name>A0A7D5ZKE4_9NEIS</name>
<dbReference type="SUPFAM" id="SSF46785">
    <property type="entry name" value="Winged helix' DNA-binding domain"/>
    <property type="match status" value="1"/>
</dbReference>
<dbReference type="CDD" id="cd08422">
    <property type="entry name" value="PBP2_CrgA_like"/>
    <property type="match status" value="1"/>
</dbReference>
<organism evidence="6 7">
    <name type="scientific">Chitinibacter fontanus</name>
    <dbReference type="NCBI Taxonomy" id="1737446"/>
    <lineage>
        <taxon>Bacteria</taxon>
        <taxon>Pseudomonadati</taxon>
        <taxon>Pseudomonadota</taxon>
        <taxon>Betaproteobacteria</taxon>
        <taxon>Neisseriales</taxon>
        <taxon>Chitinibacteraceae</taxon>
        <taxon>Chitinibacter</taxon>
    </lineage>
</organism>
<dbReference type="Pfam" id="PF00126">
    <property type="entry name" value="HTH_1"/>
    <property type="match status" value="1"/>
</dbReference>
<proteinExistence type="inferred from homology"/>
<accession>A0A7D5ZKE4</accession>
<evidence type="ECO:0000256" key="2">
    <source>
        <dbReference type="ARBA" id="ARBA00023015"/>
    </source>
</evidence>
<dbReference type="Gene3D" id="1.10.10.10">
    <property type="entry name" value="Winged helix-like DNA-binding domain superfamily/Winged helix DNA-binding domain"/>
    <property type="match status" value="1"/>
</dbReference>
<dbReference type="KEGG" id="cfon:HZU75_08900"/>
<dbReference type="Pfam" id="PF03466">
    <property type="entry name" value="LysR_substrate"/>
    <property type="match status" value="1"/>
</dbReference>
<dbReference type="PANTHER" id="PTHR30537">
    <property type="entry name" value="HTH-TYPE TRANSCRIPTIONAL REGULATOR"/>
    <property type="match status" value="1"/>
</dbReference>
<dbReference type="GO" id="GO:0003700">
    <property type="term" value="F:DNA-binding transcription factor activity"/>
    <property type="evidence" value="ECO:0007669"/>
    <property type="project" value="InterPro"/>
</dbReference>
<dbReference type="InterPro" id="IPR005119">
    <property type="entry name" value="LysR_subst-bd"/>
</dbReference>
<dbReference type="PRINTS" id="PR00039">
    <property type="entry name" value="HTHLYSR"/>
</dbReference>
<dbReference type="InterPro" id="IPR058163">
    <property type="entry name" value="LysR-type_TF_proteobact-type"/>
</dbReference>
<dbReference type="GO" id="GO:0006351">
    <property type="term" value="P:DNA-templated transcription"/>
    <property type="evidence" value="ECO:0007669"/>
    <property type="project" value="TreeGrafter"/>
</dbReference>
<protein>
    <submittedName>
        <fullName evidence="6">LysR family transcriptional regulator</fullName>
    </submittedName>
</protein>
<evidence type="ECO:0000313" key="7">
    <source>
        <dbReference type="Proteomes" id="UP000510822"/>
    </source>
</evidence>
<dbReference type="SUPFAM" id="SSF53850">
    <property type="entry name" value="Periplasmic binding protein-like II"/>
    <property type="match status" value="1"/>
</dbReference>
<keyword evidence="3" id="KW-0238">DNA-binding</keyword>
<keyword evidence="4" id="KW-0804">Transcription</keyword>
<evidence type="ECO:0000313" key="6">
    <source>
        <dbReference type="EMBL" id="QLI83227.1"/>
    </source>
</evidence>
<dbReference type="Proteomes" id="UP000510822">
    <property type="component" value="Chromosome"/>
</dbReference>
<feature type="domain" description="HTH lysR-type" evidence="5">
    <location>
        <begin position="1"/>
        <end position="65"/>
    </location>
</feature>
<reference evidence="6 7" key="1">
    <citation type="journal article" date="2016" name="Int. J. Syst. Evol. Microbiol.">
        <title>Chitinibacter fontanus sp. nov., isolated from a spring.</title>
        <authorList>
            <person name="Sheu S.Y."/>
            <person name="Li Y.S."/>
            <person name="Young C.C."/>
            <person name="Chen W.M."/>
        </authorList>
    </citation>
    <scope>NUCLEOTIDE SEQUENCE [LARGE SCALE GENOMIC DNA]</scope>
    <source>
        <strain evidence="6 7">STM-7</strain>
    </source>
</reference>
<dbReference type="InterPro" id="IPR036390">
    <property type="entry name" value="WH_DNA-bd_sf"/>
</dbReference>
<dbReference type="PROSITE" id="PS50931">
    <property type="entry name" value="HTH_LYSR"/>
    <property type="match status" value="1"/>
</dbReference>
<dbReference type="InterPro" id="IPR000847">
    <property type="entry name" value="LysR_HTH_N"/>
</dbReference>
<comment type="similarity">
    <text evidence="1">Belongs to the LysR transcriptional regulatory family.</text>
</comment>